<dbReference type="InterPro" id="IPR014710">
    <property type="entry name" value="RmlC-like_jellyroll"/>
</dbReference>
<accession>A0A5P1ECV7</accession>
<dbReference type="InterPro" id="IPR050253">
    <property type="entry name" value="Seed_Storage-Functional"/>
</dbReference>
<name>A0A5P1ECV7_ASPOF</name>
<evidence type="ECO:0000313" key="3">
    <source>
        <dbReference type="EMBL" id="ONK62551.1"/>
    </source>
</evidence>
<dbReference type="CDD" id="cd02245">
    <property type="entry name" value="cupin_7S_vicilin-like_C"/>
    <property type="match status" value="1"/>
</dbReference>
<dbReference type="SMART" id="SM00835">
    <property type="entry name" value="Cupin_1"/>
    <property type="match status" value="2"/>
</dbReference>
<dbReference type="PANTHER" id="PTHR31189:SF2">
    <property type="entry name" value="RMLC-LIKE CUPINS SUPERFAMILY PROTEIN"/>
    <property type="match status" value="1"/>
</dbReference>
<organism evidence="3 4">
    <name type="scientific">Asparagus officinalis</name>
    <name type="common">Garden asparagus</name>
    <dbReference type="NCBI Taxonomy" id="4686"/>
    <lineage>
        <taxon>Eukaryota</taxon>
        <taxon>Viridiplantae</taxon>
        <taxon>Streptophyta</taxon>
        <taxon>Embryophyta</taxon>
        <taxon>Tracheophyta</taxon>
        <taxon>Spermatophyta</taxon>
        <taxon>Magnoliopsida</taxon>
        <taxon>Liliopsida</taxon>
        <taxon>Asparagales</taxon>
        <taxon>Asparagaceae</taxon>
        <taxon>Asparagoideae</taxon>
        <taxon>Asparagus</taxon>
    </lineage>
</organism>
<dbReference type="PANTHER" id="PTHR31189">
    <property type="entry name" value="OS03G0336100 PROTEIN-RELATED"/>
    <property type="match status" value="1"/>
</dbReference>
<dbReference type="Proteomes" id="UP000243459">
    <property type="component" value="Chromosome 7"/>
</dbReference>
<dbReference type="Gramene" id="ONK62551">
    <property type="protein sequence ID" value="ONK62551"/>
    <property type="gene ID" value="A4U43_C07F5270"/>
</dbReference>
<protein>
    <recommendedName>
        <fullName evidence="2">Cupin type-1 domain-containing protein</fullName>
    </recommendedName>
</protein>
<dbReference type="CDD" id="cd02244">
    <property type="entry name" value="cupin_7S_vicilin-like_N"/>
    <property type="match status" value="1"/>
</dbReference>
<dbReference type="InterPro" id="IPR006045">
    <property type="entry name" value="Cupin_1"/>
</dbReference>
<feature type="domain" description="Cupin type-1" evidence="2">
    <location>
        <begin position="274"/>
        <end position="411"/>
    </location>
</feature>
<feature type="signal peptide" evidence="1">
    <location>
        <begin position="1"/>
        <end position="19"/>
    </location>
</feature>
<proteinExistence type="predicted"/>
<dbReference type="EMBL" id="CM007387">
    <property type="protein sequence ID" value="ONK62551.1"/>
    <property type="molecule type" value="Genomic_DNA"/>
</dbReference>
<sequence length="419" mass="46131">MKLAVILTALLLSSPAVTGYRERDEEGEGGGRRFVLERAEKVVKTDGGEVRVVRGHRWDGHPTPMHIGFISMEPNTLFVPQYIDANLILFIRKGDVKIGWIHKDDLVEKQLKTGDINRIPAGSTFYIVNTGKGQRLHIICSIDTTNDYYSWDWTAPPYQSFFLGGGIYPKSVLAGFDMTTLTTAFNVTTEEIGAITGSGEAAEEPHRLSPLLNSNLKESTEKRHPTIHDEEDSQPTTSWTFTNLLSSILGFGNNNQQSQTNKKTAGPVRAPDSYNLYDRDPSFKNPFGWSISIDERDYHPLKHSDIGVYLVNLTAGSMLAPHVNPRATEYGIVLGGTGTIQVVYPNGSSAMKAEVNEGDVFWIPRFFPFCQIASRGGPFEFFGFTTSAKNNHPQLLAGARSVMTASMVVAGVGGRRGVK</sequence>
<dbReference type="InterPro" id="IPR011051">
    <property type="entry name" value="RmlC_Cupin_sf"/>
</dbReference>
<dbReference type="AlphaFoldDB" id="A0A5P1ECV7"/>
<dbReference type="SUPFAM" id="SSF51182">
    <property type="entry name" value="RmlC-like cupins"/>
    <property type="match status" value="1"/>
</dbReference>
<reference evidence="4" key="1">
    <citation type="journal article" date="2017" name="Nat. Commun.">
        <title>The asparagus genome sheds light on the origin and evolution of a young Y chromosome.</title>
        <authorList>
            <person name="Harkess A."/>
            <person name="Zhou J."/>
            <person name="Xu C."/>
            <person name="Bowers J.E."/>
            <person name="Van der Hulst R."/>
            <person name="Ayyampalayam S."/>
            <person name="Mercati F."/>
            <person name="Riccardi P."/>
            <person name="McKain M.R."/>
            <person name="Kakrana A."/>
            <person name="Tang H."/>
            <person name="Ray J."/>
            <person name="Groenendijk J."/>
            <person name="Arikit S."/>
            <person name="Mathioni S.M."/>
            <person name="Nakano M."/>
            <person name="Shan H."/>
            <person name="Telgmann-Rauber A."/>
            <person name="Kanno A."/>
            <person name="Yue Z."/>
            <person name="Chen H."/>
            <person name="Li W."/>
            <person name="Chen Y."/>
            <person name="Xu X."/>
            <person name="Zhang Y."/>
            <person name="Luo S."/>
            <person name="Chen H."/>
            <person name="Gao J."/>
            <person name="Mao Z."/>
            <person name="Pires J.C."/>
            <person name="Luo M."/>
            <person name="Kudrna D."/>
            <person name="Wing R.A."/>
            <person name="Meyers B.C."/>
            <person name="Yi K."/>
            <person name="Kong H."/>
            <person name="Lavrijsen P."/>
            <person name="Sunseri F."/>
            <person name="Falavigna A."/>
            <person name="Ye Y."/>
            <person name="Leebens-Mack J.H."/>
            <person name="Chen G."/>
        </authorList>
    </citation>
    <scope>NUCLEOTIDE SEQUENCE [LARGE SCALE GENOMIC DNA]</scope>
    <source>
        <strain evidence="4">cv. DH0086</strain>
    </source>
</reference>
<feature type="domain" description="Cupin type-1" evidence="2">
    <location>
        <begin position="34"/>
        <end position="193"/>
    </location>
</feature>
<keyword evidence="4" id="KW-1185">Reference proteome</keyword>
<dbReference type="Pfam" id="PF00190">
    <property type="entry name" value="Cupin_1"/>
    <property type="match status" value="2"/>
</dbReference>
<evidence type="ECO:0000256" key="1">
    <source>
        <dbReference type="SAM" id="SignalP"/>
    </source>
</evidence>
<keyword evidence="1" id="KW-0732">Signal</keyword>
<dbReference type="OMA" id="FYILNTE"/>
<evidence type="ECO:0000259" key="2">
    <source>
        <dbReference type="SMART" id="SM00835"/>
    </source>
</evidence>
<evidence type="ECO:0000313" key="4">
    <source>
        <dbReference type="Proteomes" id="UP000243459"/>
    </source>
</evidence>
<dbReference type="OrthoDB" id="2019862at2759"/>
<gene>
    <name evidence="3" type="ORF">A4U43_C07F5270</name>
</gene>
<feature type="chain" id="PRO_5024279117" description="Cupin type-1 domain-containing protein" evidence="1">
    <location>
        <begin position="20"/>
        <end position="419"/>
    </location>
</feature>
<dbReference type="Gene3D" id="2.60.120.10">
    <property type="entry name" value="Jelly Rolls"/>
    <property type="match status" value="2"/>
</dbReference>